<dbReference type="AlphaFoldDB" id="G3B7W6"/>
<keyword evidence="4 6" id="KW-1133">Transmembrane helix</keyword>
<accession>G3B7W6</accession>
<dbReference type="Proteomes" id="UP000000707">
    <property type="component" value="Unassembled WGS sequence"/>
</dbReference>
<keyword evidence="9" id="KW-1185">Reference proteome</keyword>
<evidence type="ECO:0000256" key="6">
    <source>
        <dbReference type="SAM" id="Phobius"/>
    </source>
</evidence>
<evidence type="ECO:0000256" key="1">
    <source>
        <dbReference type="ARBA" id="ARBA00004141"/>
    </source>
</evidence>
<dbReference type="PANTHER" id="PTHR10165:SF192">
    <property type="entry name" value="PHOSPHATIDIC ACID PHOSPHATASE TYPE 2_HALOPEROXIDASE DOMAIN-CONTAINING PROTEIN"/>
    <property type="match status" value="1"/>
</dbReference>
<proteinExistence type="inferred from homology"/>
<dbReference type="Gene3D" id="1.20.144.10">
    <property type="entry name" value="Phosphatidic acid phosphatase type 2/haloperoxidase"/>
    <property type="match status" value="1"/>
</dbReference>
<dbReference type="eggNOG" id="KOG3030">
    <property type="taxonomic scope" value="Eukaryota"/>
</dbReference>
<feature type="transmembrane region" description="Helical" evidence="6">
    <location>
        <begin position="74"/>
        <end position="97"/>
    </location>
</feature>
<sequence length="361" mass="40730">MHIDWNDSTYTVYSYTISSLSFYSYVFDWLFYLLILSTSVIYGRFAPPRFHEFSFQDITLMNTYKTEAESAVPLWLLVIIGFGLPLLQFIFCSILGRHTFTLTRRLWDIHSGMLVLTGSLACQLMVTCILKNICGLPRPDLLSRCEPAANAVLEPFTLANVNDCTTDSTELLWEGFRSFPSGHSSTVFCGMVISSLNIAAKLQVFDKRGLSIKVVLAILPLMVACFVSCSRISDNRHFLRDIIGGSIIGSCIGTWFYLQYFPSIFNLENGGRAYPPRRLGVAKFFNNVGGFWKIGDELPGAYNERILNDPKVFPSVSQLGTINRDDTVDMSRNIDFFNSLRKRIPSNFNQSQSSSTPLQHV</sequence>
<name>G3B7W6_CANTC</name>
<reference evidence="8 9" key="1">
    <citation type="journal article" date="2011" name="Proc. Natl. Acad. Sci. U.S.A.">
        <title>Comparative genomics of xylose-fermenting fungi for enhanced biofuel production.</title>
        <authorList>
            <person name="Wohlbach D.J."/>
            <person name="Kuo A."/>
            <person name="Sato T.K."/>
            <person name="Potts K.M."/>
            <person name="Salamov A.A."/>
            <person name="LaButti K.M."/>
            <person name="Sun H."/>
            <person name="Clum A."/>
            <person name="Pangilinan J.L."/>
            <person name="Lindquist E.A."/>
            <person name="Lucas S."/>
            <person name="Lapidus A."/>
            <person name="Jin M."/>
            <person name="Gunawan C."/>
            <person name="Balan V."/>
            <person name="Dale B.E."/>
            <person name="Jeffries T.W."/>
            <person name="Zinkel R."/>
            <person name="Barry K.W."/>
            <person name="Grigoriev I.V."/>
            <person name="Gasch A.P."/>
        </authorList>
    </citation>
    <scope>NUCLEOTIDE SEQUENCE [LARGE SCALE GENOMIC DNA]</scope>
    <source>
        <strain evidence="9">ATCC 10573 / BCRC 21748 / CBS 615 / JCM 9827 / NBRC 10315 / NRRL Y-1498 / VKM Y-70</strain>
    </source>
</reference>
<evidence type="ECO:0000256" key="5">
    <source>
        <dbReference type="ARBA" id="ARBA00023136"/>
    </source>
</evidence>
<evidence type="ECO:0000256" key="4">
    <source>
        <dbReference type="ARBA" id="ARBA00022989"/>
    </source>
</evidence>
<comment type="subcellular location">
    <subcellularLocation>
        <location evidence="1">Membrane</location>
        <topology evidence="1">Multi-pass membrane protein</topology>
    </subcellularLocation>
</comment>
<protein>
    <recommendedName>
        <fullName evidence="7">Phosphatidic acid phosphatase type 2/haloperoxidase domain-containing protein</fullName>
    </recommendedName>
</protein>
<feature type="domain" description="Phosphatidic acid phosphatase type 2/haloperoxidase" evidence="7">
    <location>
        <begin position="111"/>
        <end position="257"/>
    </location>
</feature>
<dbReference type="PANTHER" id="PTHR10165">
    <property type="entry name" value="LIPID PHOSPHATE PHOSPHATASE"/>
    <property type="match status" value="1"/>
</dbReference>
<evidence type="ECO:0000256" key="3">
    <source>
        <dbReference type="ARBA" id="ARBA00022692"/>
    </source>
</evidence>
<dbReference type="InterPro" id="IPR043216">
    <property type="entry name" value="PAP-like"/>
</dbReference>
<dbReference type="OrthoDB" id="8907274at2759"/>
<dbReference type="SUPFAM" id="SSF48317">
    <property type="entry name" value="Acid phosphatase/Vanadium-dependent haloperoxidase"/>
    <property type="match status" value="1"/>
</dbReference>
<evidence type="ECO:0000313" key="8">
    <source>
        <dbReference type="EMBL" id="EGV61675.1"/>
    </source>
</evidence>
<keyword evidence="3 6" id="KW-0812">Transmembrane</keyword>
<feature type="transmembrane region" description="Helical" evidence="6">
    <location>
        <begin position="20"/>
        <end position="42"/>
    </location>
</feature>
<keyword evidence="5 6" id="KW-0472">Membrane</keyword>
<dbReference type="GO" id="GO:0016020">
    <property type="term" value="C:membrane"/>
    <property type="evidence" value="ECO:0007669"/>
    <property type="project" value="UniProtKB-SubCell"/>
</dbReference>
<dbReference type="GO" id="GO:0046839">
    <property type="term" value="P:phospholipid dephosphorylation"/>
    <property type="evidence" value="ECO:0007669"/>
    <property type="project" value="TreeGrafter"/>
</dbReference>
<dbReference type="STRING" id="590646.G3B7W6"/>
<dbReference type="EMBL" id="GL996527">
    <property type="protein sequence ID" value="EGV61675.1"/>
    <property type="molecule type" value="Genomic_DNA"/>
</dbReference>
<gene>
    <name evidence="8" type="ORF">CANTEDRAFT_108486</name>
</gene>
<dbReference type="RefSeq" id="XP_006687845.1">
    <property type="nucleotide sequence ID" value="XM_006687782.1"/>
</dbReference>
<dbReference type="GO" id="GO:0006644">
    <property type="term" value="P:phospholipid metabolic process"/>
    <property type="evidence" value="ECO:0007669"/>
    <property type="project" value="InterPro"/>
</dbReference>
<evidence type="ECO:0000256" key="2">
    <source>
        <dbReference type="ARBA" id="ARBA00008816"/>
    </source>
</evidence>
<dbReference type="GO" id="GO:0008195">
    <property type="term" value="F:phosphatidate phosphatase activity"/>
    <property type="evidence" value="ECO:0007669"/>
    <property type="project" value="TreeGrafter"/>
</dbReference>
<evidence type="ECO:0000313" key="9">
    <source>
        <dbReference type="Proteomes" id="UP000000707"/>
    </source>
</evidence>
<dbReference type="Pfam" id="PF01569">
    <property type="entry name" value="PAP2"/>
    <property type="match status" value="1"/>
</dbReference>
<evidence type="ECO:0000259" key="7">
    <source>
        <dbReference type="SMART" id="SM00014"/>
    </source>
</evidence>
<comment type="similarity">
    <text evidence="2">Belongs to the PA-phosphatase related phosphoesterase family.</text>
</comment>
<dbReference type="GeneID" id="18246031"/>
<dbReference type="HOGENOM" id="CLU_065408_0_0_1"/>
<dbReference type="InterPro" id="IPR036938">
    <property type="entry name" value="PAP2/HPO_sf"/>
</dbReference>
<organism evidence="9">
    <name type="scientific">Candida tenuis (strain ATCC 10573 / BCRC 21748 / CBS 615 / JCM 9827 / NBRC 10315 / NRRL Y-1498 / VKM Y-70)</name>
    <name type="common">Yeast</name>
    <name type="synonym">Yamadazyma tenuis</name>
    <dbReference type="NCBI Taxonomy" id="590646"/>
    <lineage>
        <taxon>Eukaryota</taxon>
        <taxon>Fungi</taxon>
        <taxon>Dikarya</taxon>
        <taxon>Ascomycota</taxon>
        <taxon>Saccharomycotina</taxon>
        <taxon>Pichiomycetes</taxon>
        <taxon>Debaryomycetaceae</taxon>
        <taxon>Yamadazyma</taxon>
    </lineage>
</organism>
<feature type="transmembrane region" description="Helical" evidence="6">
    <location>
        <begin position="238"/>
        <end position="258"/>
    </location>
</feature>
<dbReference type="InterPro" id="IPR000326">
    <property type="entry name" value="PAP2/HPO"/>
</dbReference>
<dbReference type="KEGG" id="cten:18246031"/>
<dbReference type="SMART" id="SM00014">
    <property type="entry name" value="acidPPc"/>
    <property type="match status" value="1"/>
</dbReference>
<feature type="transmembrane region" description="Helical" evidence="6">
    <location>
        <begin position="210"/>
        <end position="229"/>
    </location>
</feature>
<dbReference type="CDD" id="cd03390">
    <property type="entry name" value="PAP2_containing_1_like"/>
    <property type="match status" value="1"/>
</dbReference>